<evidence type="ECO:0000313" key="1">
    <source>
        <dbReference type="EnsemblPlants" id="KQK95854"/>
    </source>
</evidence>
<dbReference type="Proteomes" id="UP000004995">
    <property type="component" value="Unassembled WGS sequence"/>
</dbReference>
<dbReference type="Gramene" id="KQK95854">
    <property type="protein sequence ID" value="KQK95854"/>
    <property type="gene ID" value="SETIT_028471mg"/>
</dbReference>
<accession>K3ZPE1</accession>
<dbReference type="AlphaFoldDB" id="K3ZPE1"/>
<protein>
    <submittedName>
        <fullName evidence="1">Uncharacterized protein</fullName>
    </submittedName>
</protein>
<dbReference type="HOGENOM" id="CLU_3017893_0_0_1"/>
<reference evidence="2" key="1">
    <citation type="journal article" date="2012" name="Nat. Biotechnol.">
        <title>Reference genome sequence of the model plant Setaria.</title>
        <authorList>
            <person name="Bennetzen J.L."/>
            <person name="Schmutz J."/>
            <person name="Wang H."/>
            <person name="Percifield R."/>
            <person name="Hawkins J."/>
            <person name="Pontaroli A.C."/>
            <person name="Estep M."/>
            <person name="Feng L."/>
            <person name="Vaughn J.N."/>
            <person name="Grimwood J."/>
            <person name="Jenkins J."/>
            <person name="Barry K."/>
            <person name="Lindquist E."/>
            <person name="Hellsten U."/>
            <person name="Deshpande S."/>
            <person name="Wang X."/>
            <person name="Wu X."/>
            <person name="Mitros T."/>
            <person name="Triplett J."/>
            <person name="Yang X."/>
            <person name="Ye C.Y."/>
            <person name="Mauro-Herrera M."/>
            <person name="Wang L."/>
            <person name="Li P."/>
            <person name="Sharma M."/>
            <person name="Sharma R."/>
            <person name="Ronald P.C."/>
            <person name="Panaud O."/>
            <person name="Kellogg E.A."/>
            <person name="Brutnell T.P."/>
            <person name="Doust A.N."/>
            <person name="Tuskan G.A."/>
            <person name="Rokhsar D."/>
            <person name="Devos K.M."/>
        </authorList>
    </citation>
    <scope>NUCLEOTIDE SEQUENCE [LARGE SCALE GENOMIC DNA]</scope>
    <source>
        <strain evidence="2">cv. Yugu1</strain>
    </source>
</reference>
<organism evidence="1 2">
    <name type="scientific">Setaria italica</name>
    <name type="common">Foxtail millet</name>
    <name type="synonym">Panicum italicum</name>
    <dbReference type="NCBI Taxonomy" id="4555"/>
    <lineage>
        <taxon>Eukaryota</taxon>
        <taxon>Viridiplantae</taxon>
        <taxon>Streptophyta</taxon>
        <taxon>Embryophyta</taxon>
        <taxon>Tracheophyta</taxon>
        <taxon>Spermatophyta</taxon>
        <taxon>Magnoliopsida</taxon>
        <taxon>Liliopsida</taxon>
        <taxon>Poales</taxon>
        <taxon>Poaceae</taxon>
        <taxon>PACMAD clade</taxon>
        <taxon>Panicoideae</taxon>
        <taxon>Panicodae</taxon>
        <taxon>Paniceae</taxon>
        <taxon>Cenchrinae</taxon>
        <taxon>Setaria</taxon>
    </lineage>
</organism>
<name>K3ZPE1_SETIT</name>
<sequence length="56" mass="6504">MRYLFPLIVLWSSCNDFSRYFSLVWQMLLAMVLTSKSSDTQHHLRSSKCFSIAGSL</sequence>
<dbReference type="InParanoid" id="K3ZPE1"/>
<dbReference type="EMBL" id="AGNK02005231">
    <property type="status" value="NOT_ANNOTATED_CDS"/>
    <property type="molecule type" value="Genomic_DNA"/>
</dbReference>
<keyword evidence="2" id="KW-1185">Reference proteome</keyword>
<evidence type="ECO:0000313" key="2">
    <source>
        <dbReference type="Proteomes" id="UP000004995"/>
    </source>
</evidence>
<proteinExistence type="predicted"/>
<dbReference type="EnsemblPlants" id="KQK95854">
    <property type="protein sequence ID" value="KQK95854"/>
    <property type="gene ID" value="SETIT_028471mg"/>
</dbReference>
<reference evidence="1" key="2">
    <citation type="submission" date="2018-08" db="UniProtKB">
        <authorList>
            <consortium name="EnsemblPlants"/>
        </authorList>
    </citation>
    <scope>IDENTIFICATION</scope>
    <source>
        <strain evidence="1">Yugu1</strain>
    </source>
</reference>